<proteinExistence type="predicted"/>
<evidence type="ECO:0000313" key="1">
    <source>
        <dbReference type="EMBL" id="VDC28954.1"/>
    </source>
</evidence>
<reference evidence="1 2" key="1">
    <citation type="submission" date="2018-11" db="EMBL/GenBank/DDBJ databases">
        <authorList>
            <person name="Criscuolo A."/>
        </authorList>
    </citation>
    <scope>NUCLEOTIDE SEQUENCE [LARGE SCALE GENOMIC DNA]</scope>
    <source>
        <strain evidence="1">ATB-66</strain>
    </source>
</reference>
<protein>
    <submittedName>
        <fullName evidence="1">SpoOM protein</fullName>
    </submittedName>
</protein>
<dbReference type="Pfam" id="PF07070">
    <property type="entry name" value="Spo0M"/>
    <property type="match status" value="1"/>
</dbReference>
<dbReference type="Proteomes" id="UP000270468">
    <property type="component" value="Unassembled WGS sequence"/>
</dbReference>
<keyword evidence="2" id="KW-1185">Reference proteome</keyword>
<organism evidence="1 2">
    <name type="scientific">Filibacter tadaridae</name>
    <dbReference type="NCBI Taxonomy" id="2483811"/>
    <lineage>
        <taxon>Bacteria</taxon>
        <taxon>Bacillati</taxon>
        <taxon>Bacillota</taxon>
        <taxon>Bacilli</taxon>
        <taxon>Bacillales</taxon>
        <taxon>Caryophanaceae</taxon>
        <taxon>Filibacter</taxon>
    </lineage>
</organism>
<dbReference type="InterPro" id="IPR009776">
    <property type="entry name" value="Spore_0_M"/>
</dbReference>
<sequence>MLKQFSSVIEYGEMIVNTIVDGPNIAFGETLSGTVYIDGEEGEELIDQIEIELLKRAELVDITIKMPIQEDVIAKYSVEMVSALKSKETWMIPFEMVPDERWEIKSAKEILILRTTVYLKSDVYIQDEDGITYS</sequence>
<evidence type="ECO:0000313" key="2">
    <source>
        <dbReference type="Proteomes" id="UP000270468"/>
    </source>
</evidence>
<dbReference type="AlphaFoldDB" id="A0A3P5X470"/>
<name>A0A3P5X470_9BACL</name>
<dbReference type="EMBL" id="UXAV01000042">
    <property type="protein sequence ID" value="VDC28954.1"/>
    <property type="molecule type" value="Genomic_DNA"/>
</dbReference>
<gene>
    <name evidence="1" type="ORF">FILTAD_01920</name>
</gene>
<accession>A0A3P5X470</accession>